<dbReference type="Proteomes" id="UP001595916">
    <property type="component" value="Unassembled WGS sequence"/>
</dbReference>
<feature type="transmembrane region" description="Helical" evidence="1">
    <location>
        <begin position="39"/>
        <end position="56"/>
    </location>
</feature>
<keyword evidence="1" id="KW-1133">Transmembrane helix</keyword>
<keyword evidence="1" id="KW-0472">Membrane</keyword>
<organism evidence="2 3">
    <name type="scientific">Filifactor villosus</name>
    <dbReference type="NCBI Taxonomy" id="29374"/>
    <lineage>
        <taxon>Bacteria</taxon>
        <taxon>Bacillati</taxon>
        <taxon>Bacillota</taxon>
        <taxon>Clostridia</taxon>
        <taxon>Peptostreptococcales</taxon>
        <taxon>Filifactoraceae</taxon>
        <taxon>Filifactor</taxon>
    </lineage>
</organism>
<evidence type="ECO:0000313" key="3">
    <source>
        <dbReference type="Proteomes" id="UP001595916"/>
    </source>
</evidence>
<proteinExistence type="predicted"/>
<reference evidence="3" key="1">
    <citation type="journal article" date="2019" name="Int. J. Syst. Evol. Microbiol.">
        <title>The Global Catalogue of Microorganisms (GCM) 10K type strain sequencing project: providing services to taxonomists for standard genome sequencing and annotation.</title>
        <authorList>
            <consortium name="The Broad Institute Genomics Platform"/>
            <consortium name="The Broad Institute Genome Sequencing Center for Infectious Disease"/>
            <person name="Wu L."/>
            <person name="Ma J."/>
        </authorList>
    </citation>
    <scope>NUCLEOTIDE SEQUENCE [LARGE SCALE GENOMIC DNA]</scope>
    <source>
        <strain evidence="3">CCUG 46385</strain>
    </source>
</reference>
<accession>A0ABV9QPG5</accession>
<keyword evidence="1" id="KW-0812">Transmembrane</keyword>
<sequence>MDERVYKGRLLTFVKELVLLFFAALLIVMLLSLFLEMKYSLGIVVVLVGIFIFLKINDVRQTVIVTNESVTFQKGAKKECYEIEQCQFRARSSNNGCYLYVIDVEGKEHRYDVSMLGYRQFQSCIEDIGIVGEKAKPIRLEVKGGKKNGTDH</sequence>
<dbReference type="RefSeq" id="WP_379788073.1">
    <property type="nucleotide sequence ID" value="NZ_JBHSHL010000019.1"/>
</dbReference>
<comment type="caution">
    <text evidence="2">The sequence shown here is derived from an EMBL/GenBank/DDBJ whole genome shotgun (WGS) entry which is preliminary data.</text>
</comment>
<gene>
    <name evidence="2" type="ORF">ACFO4R_05630</name>
</gene>
<evidence type="ECO:0000313" key="2">
    <source>
        <dbReference type="EMBL" id="MFC4804561.1"/>
    </source>
</evidence>
<feature type="transmembrane region" description="Helical" evidence="1">
    <location>
        <begin position="12"/>
        <end position="33"/>
    </location>
</feature>
<protein>
    <submittedName>
        <fullName evidence="2">Uncharacterized protein</fullName>
    </submittedName>
</protein>
<dbReference type="EMBL" id="JBHSHL010000019">
    <property type="protein sequence ID" value="MFC4804561.1"/>
    <property type="molecule type" value="Genomic_DNA"/>
</dbReference>
<name>A0ABV9QPG5_9FIRM</name>
<keyword evidence="3" id="KW-1185">Reference proteome</keyword>
<evidence type="ECO:0000256" key="1">
    <source>
        <dbReference type="SAM" id="Phobius"/>
    </source>
</evidence>